<dbReference type="AlphaFoldDB" id="A0A4S2KYM6"/>
<accession>A0A4S2KYM6</accession>
<evidence type="ECO:0000313" key="3">
    <source>
        <dbReference type="Proteomes" id="UP000310200"/>
    </source>
</evidence>
<sequence length="343" mass="39043">MNGKLALWLHYRCCDAALHAARSFLPRRARQDQLSLTLIYAAYSDMRRADVLPLYHSQDAPSYASHAVLPDRGCRTDSRVAAAIKHNRPPTNRVRRVRRAFAGYSDKYKARVIPRVIARAERRRRPENEEEQRGEGSTLSYLASATPPIDRPTLAFSRVFGPDARSELAEYRERDTVVRHGATTGCKPFIFVPFVLDRPYPVLRCFYEDLRDTRQRGGRIEFSCATREKRDLSGYLIKRNILVHEIGGAQAKYTRICIDLRLAINVTTSKVYPVDIRDSCVNLALSTSLSLTGVPNYKNERLLSIALRLSNAPRFIPLRNITTIITDVKSALLKHPRYARCAN</sequence>
<organism evidence="2 3">
    <name type="scientific">Temnothorax longispinosus</name>
    <dbReference type="NCBI Taxonomy" id="300112"/>
    <lineage>
        <taxon>Eukaryota</taxon>
        <taxon>Metazoa</taxon>
        <taxon>Ecdysozoa</taxon>
        <taxon>Arthropoda</taxon>
        <taxon>Hexapoda</taxon>
        <taxon>Insecta</taxon>
        <taxon>Pterygota</taxon>
        <taxon>Neoptera</taxon>
        <taxon>Endopterygota</taxon>
        <taxon>Hymenoptera</taxon>
        <taxon>Apocrita</taxon>
        <taxon>Aculeata</taxon>
        <taxon>Formicoidea</taxon>
        <taxon>Formicidae</taxon>
        <taxon>Myrmicinae</taxon>
        <taxon>Temnothorax</taxon>
    </lineage>
</organism>
<proteinExistence type="predicted"/>
<protein>
    <submittedName>
        <fullName evidence="2">Uncharacterized protein</fullName>
    </submittedName>
</protein>
<evidence type="ECO:0000313" key="2">
    <source>
        <dbReference type="EMBL" id="TGZ55181.1"/>
    </source>
</evidence>
<feature type="region of interest" description="Disordered" evidence="1">
    <location>
        <begin position="122"/>
        <end position="143"/>
    </location>
</feature>
<comment type="caution">
    <text evidence="2">The sequence shown here is derived from an EMBL/GenBank/DDBJ whole genome shotgun (WGS) entry which is preliminary data.</text>
</comment>
<keyword evidence="3" id="KW-1185">Reference proteome</keyword>
<dbReference type="Proteomes" id="UP000310200">
    <property type="component" value="Unassembled WGS sequence"/>
</dbReference>
<gene>
    <name evidence="2" type="ORF">DBV15_10972</name>
</gene>
<dbReference type="EMBL" id="QBLH01000486">
    <property type="protein sequence ID" value="TGZ55181.1"/>
    <property type="molecule type" value="Genomic_DNA"/>
</dbReference>
<name>A0A4S2KYM6_9HYME</name>
<evidence type="ECO:0000256" key="1">
    <source>
        <dbReference type="SAM" id="MobiDB-lite"/>
    </source>
</evidence>
<feature type="compositionally biased region" description="Basic and acidic residues" evidence="1">
    <location>
        <begin position="122"/>
        <end position="134"/>
    </location>
</feature>
<reference evidence="2 3" key="1">
    <citation type="journal article" date="2019" name="Philos. Trans. R. Soc. Lond., B, Biol. Sci.">
        <title>Ant behaviour and brain gene expression of defending hosts depend on the ecological success of the intruding social parasite.</title>
        <authorList>
            <person name="Kaur R."/>
            <person name="Stoldt M."/>
            <person name="Jongepier E."/>
            <person name="Feldmeyer B."/>
            <person name="Menzel F."/>
            <person name="Bornberg-Bauer E."/>
            <person name="Foitzik S."/>
        </authorList>
    </citation>
    <scope>NUCLEOTIDE SEQUENCE [LARGE SCALE GENOMIC DNA]</scope>
    <source>
        <tissue evidence="2">Whole body</tissue>
    </source>
</reference>